<dbReference type="OMA" id="DFRIFCD"/>
<dbReference type="OrthoDB" id="2213137at2759"/>
<feature type="transmembrane region" description="Helical" evidence="3">
    <location>
        <begin position="259"/>
        <end position="281"/>
    </location>
</feature>
<dbReference type="PANTHER" id="PTHR11360">
    <property type="entry name" value="MONOCARBOXYLATE TRANSPORTER"/>
    <property type="match status" value="1"/>
</dbReference>
<evidence type="ECO:0000259" key="4">
    <source>
        <dbReference type="PROSITE" id="PS50850"/>
    </source>
</evidence>
<keyword evidence="3" id="KW-0472">Membrane</keyword>
<comment type="subcellular location">
    <subcellularLocation>
        <location evidence="1">Membrane</location>
        <topology evidence="1">Multi-pass membrane protein</topology>
    </subcellularLocation>
</comment>
<dbReference type="SUPFAM" id="SSF103473">
    <property type="entry name" value="MFS general substrate transporter"/>
    <property type="match status" value="1"/>
</dbReference>
<dbReference type="Proteomes" id="UP000887568">
    <property type="component" value="Unplaced"/>
</dbReference>
<feature type="transmembrane region" description="Helical" evidence="3">
    <location>
        <begin position="293"/>
        <end position="314"/>
    </location>
</feature>
<feature type="transmembrane region" description="Helical" evidence="3">
    <location>
        <begin position="323"/>
        <end position="342"/>
    </location>
</feature>
<keyword evidence="6" id="KW-1185">Reference proteome</keyword>
<evidence type="ECO:0000256" key="3">
    <source>
        <dbReference type="SAM" id="Phobius"/>
    </source>
</evidence>
<dbReference type="EnsemblMetazoa" id="XM_038188652.1">
    <property type="protein sequence ID" value="XP_038044580.1"/>
    <property type="gene ID" value="LOC119719267"/>
</dbReference>
<feature type="transmembrane region" description="Helical" evidence="3">
    <location>
        <begin position="101"/>
        <end position="118"/>
    </location>
</feature>
<feature type="transmembrane region" description="Helical" evidence="3">
    <location>
        <begin position="415"/>
        <end position="439"/>
    </location>
</feature>
<dbReference type="InterPro" id="IPR036259">
    <property type="entry name" value="MFS_trans_sf"/>
</dbReference>
<organism evidence="5 6">
    <name type="scientific">Patiria miniata</name>
    <name type="common">Bat star</name>
    <name type="synonym">Asterina miniata</name>
    <dbReference type="NCBI Taxonomy" id="46514"/>
    <lineage>
        <taxon>Eukaryota</taxon>
        <taxon>Metazoa</taxon>
        <taxon>Echinodermata</taxon>
        <taxon>Eleutherozoa</taxon>
        <taxon>Asterozoa</taxon>
        <taxon>Asteroidea</taxon>
        <taxon>Valvatacea</taxon>
        <taxon>Valvatida</taxon>
        <taxon>Asterinidae</taxon>
        <taxon>Patiria</taxon>
    </lineage>
</organism>
<dbReference type="GeneID" id="119719267"/>
<sequence>MRRNYESEENMGSGATEAVMGEKPRVPDGGWGWLVVVGGLITFLLWSGFLKAMGVLLPSLTVGLTHNTALTGEVAAMVAGVRSLTGPLAGPIGERFGYRPVVMVMSLIAACGIISASFAQTTIQFLLCLSVISGVGFSAPIILTKAMIGRYFDHRFALAMSLASAGDSLSMIIIAPTAQVLLDTYGWRGALLLYGGLCLHIIAAGALLRNPPSSDEDKSGYTSIPSADEITDPTKATDQAPARSKSLLETFNLSIFTKFVFWMIGLVMLGTYLIGISWYLYFIPHAKAKGFDSSQAVTFVAAAGVGQIITKIVWGKLIDQRVVSVRFGLVLCITLCSLALAIDPFLNTFWPMMIVTIIFGSFFGLVYCLVDVLAKEIAGEDGLASAFGYIDLVGGIARIFLGSVPGWIYERTGSYDIAFVVLGGLYLIVLMPVIAEWIIHRRQVLSNEKHSDKS</sequence>
<feature type="transmembrane region" description="Helical" evidence="3">
    <location>
        <begin position="124"/>
        <end position="144"/>
    </location>
</feature>
<feature type="transmembrane region" description="Helical" evidence="3">
    <location>
        <begin position="348"/>
        <end position="374"/>
    </location>
</feature>
<feature type="transmembrane region" description="Helical" evidence="3">
    <location>
        <begin position="187"/>
        <end position="208"/>
    </location>
</feature>
<protein>
    <recommendedName>
        <fullName evidence="4">Major facilitator superfamily (MFS) profile domain-containing protein</fullName>
    </recommendedName>
</protein>
<evidence type="ECO:0000313" key="6">
    <source>
        <dbReference type="Proteomes" id="UP000887568"/>
    </source>
</evidence>
<dbReference type="Gene3D" id="1.20.1250.20">
    <property type="entry name" value="MFS general substrate transporter like domains"/>
    <property type="match status" value="1"/>
</dbReference>
<dbReference type="AlphaFoldDB" id="A0A913Z1L9"/>
<evidence type="ECO:0000256" key="2">
    <source>
        <dbReference type="SAM" id="MobiDB-lite"/>
    </source>
</evidence>
<feature type="domain" description="Major facilitator superfamily (MFS) profile" evidence="4">
    <location>
        <begin position="34"/>
        <end position="441"/>
    </location>
</feature>
<dbReference type="InterPro" id="IPR011701">
    <property type="entry name" value="MFS"/>
</dbReference>
<proteinExistence type="predicted"/>
<evidence type="ECO:0000313" key="5">
    <source>
        <dbReference type="EnsemblMetazoa" id="XP_038044580.1"/>
    </source>
</evidence>
<name>A0A913Z1L9_PATMI</name>
<reference evidence="5" key="1">
    <citation type="submission" date="2022-11" db="UniProtKB">
        <authorList>
            <consortium name="EnsemblMetazoa"/>
        </authorList>
    </citation>
    <scope>IDENTIFICATION</scope>
</reference>
<dbReference type="InterPro" id="IPR020846">
    <property type="entry name" value="MFS_dom"/>
</dbReference>
<dbReference type="RefSeq" id="XP_038044580.1">
    <property type="nucleotide sequence ID" value="XM_038188652.1"/>
</dbReference>
<feature type="transmembrane region" description="Helical" evidence="3">
    <location>
        <begin position="30"/>
        <end position="50"/>
    </location>
</feature>
<dbReference type="Pfam" id="PF07690">
    <property type="entry name" value="MFS_1"/>
    <property type="match status" value="1"/>
</dbReference>
<dbReference type="PANTHER" id="PTHR11360:SF303">
    <property type="entry name" value="MAJOR FACILITATOR SUPERFAMILY (MFS) PROFILE DOMAIN-CONTAINING PROTEIN"/>
    <property type="match status" value="1"/>
</dbReference>
<feature type="transmembrane region" description="Helical" evidence="3">
    <location>
        <begin position="386"/>
        <end position="409"/>
    </location>
</feature>
<evidence type="ECO:0000256" key="1">
    <source>
        <dbReference type="ARBA" id="ARBA00004141"/>
    </source>
</evidence>
<accession>A0A913Z1L9</accession>
<dbReference type="PROSITE" id="PS50850">
    <property type="entry name" value="MFS"/>
    <property type="match status" value="1"/>
</dbReference>
<dbReference type="InterPro" id="IPR050327">
    <property type="entry name" value="Proton-linked_MCT"/>
</dbReference>
<keyword evidence="3" id="KW-1133">Transmembrane helix</keyword>
<dbReference type="GO" id="GO:0008028">
    <property type="term" value="F:monocarboxylic acid transmembrane transporter activity"/>
    <property type="evidence" value="ECO:0007669"/>
    <property type="project" value="TreeGrafter"/>
</dbReference>
<keyword evidence="3" id="KW-0812">Transmembrane</keyword>
<feature type="region of interest" description="Disordered" evidence="2">
    <location>
        <begin position="211"/>
        <end position="238"/>
    </location>
</feature>
<dbReference type="GO" id="GO:0016020">
    <property type="term" value="C:membrane"/>
    <property type="evidence" value="ECO:0007669"/>
    <property type="project" value="UniProtKB-SubCell"/>
</dbReference>